<dbReference type="InterPro" id="IPR051539">
    <property type="entry name" value="T4SS-coupling_protein"/>
</dbReference>
<evidence type="ECO:0000256" key="2">
    <source>
        <dbReference type="ARBA" id="ARBA00008806"/>
    </source>
</evidence>
<accession>D5AXY6</accession>
<protein>
    <submittedName>
        <fullName evidence="7">VirD4</fullName>
    </submittedName>
</protein>
<dbReference type="AlphaFoldDB" id="D5AXY6"/>
<evidence type="ECO:0000256" key="5">
    <source>
        <dbReference type="ARBA" id="ARBA00022989"/>
    </source>
</evidence>
<dbReference type="KEGG" id="rpq:rpr22_CDS700"/>
<evidence type="ECO:0000256" key="1">
    <source>
        <dbReference type="ARBA" id="ARBA00004651"/>
    </source>
</evidence>
<dbReference type="GO" id="GO:0005886">
    <property type="term" value="C:plasma membrane"/>
    <property type="evidence" value="ECO:0007669"/>
    <property type="project" value="UniProtKB-SubCell"/>
</dbReference>
<dbReference type="PANTHER" id="PTHR37937:SF1">
    <property type="entry name" value="CONJUGATIVE TRANSFER: DNA TRANSPORT"/>
    <property type="match status" value="1"/>
</dbReference>
<keyword evidence="5" id="KW-1133">Transmembrane helix</keyword>
<evidence type="ECO:0000313" key="7">
    <source>
        <dbReference type="EMBL" id="ADE30275.1"/>
    </source>
</evidence>
<reference evidence="7 8" key="1">
    <citation type="journal article" date="2010" name="Genome Res.">
        <title>Genomic, proteomic, and transcriptomic analysis of virulent and avirulent Rickettsia prowazekii reveals its adaptive mutation capabilities.</title>
        <authorList>
            <person name="Bechah Y."/>
            <person name="El Karkouri K."/>
            <person name="Mediannikov O."/>
            <person name="Leroy Q."/>
            <person name="Pelletier N."/>
            <person name="Robert C."/>
            <person name="Medigue C."/>
            <person name="Mege J.L."/>
            <person name="Raoult D."/>
        </authorList>
    </citation>
    <scope>NUCLEOTIDE SEQUENCE [LARGE SCALE GENOMIC DNA]</scope>
    <source>
        <strain evidence="7 8">Rp22</strain>
    </source>
</reference>
<name>D5AXY6_RICPP</name>
<proteinExistence type="inferred from homology"/>
<dbReference type="Gene3D" id="3.40.50.300">
    <property type="entry name" value="P-loop containing nucleotide triphosphate hydrolases"/>
    <property type="match status" value="1"/>
</dbReference>
<dbReference type="Pfam" id="PF02534">
    <property type="entry name" value="T4SS-DNA_transf"/>
    <property type="match status" value="1"/>
</dbReference>
<dbReference type="HOGENOM" id="CLU_190741_0_0_5"/>
<dbReference type="PATRIC" id="fig|449216.3.peg.737"/>
<dbReference type="CDD" id="cd01127">
    <property type="entry name" value="TrwB_TraG_TraD_VirD4"/>
    <property type="match status" value="1"/>
</dbReference>
<keyword evidence="3" id="KW-1003">Cell membrane</keyword>
<dbReference type="InterPro" id="IPR027417">
    <property type="entry name" value="P-loop_NTPase"/>
</dbReference>
<comment type="subcellular location">
    <subcellularLocation>
        <location evidence="1">Cell membrane</location>
        <topology evidence="1">Multi-pass membrane protein</topology>
    </subcellularLocation>
</comment>
<dbReference type="PANTHER" id="PTHR37937">
    <property type="entry name" value="CONJUGATIVE TRANSFER: DNA TRANSPORT"/>
    <property type="match status" value="1"/>
</dbReference>
<evidence type="ECO:0000256" key="3">
    <source>
        <dbReference type="ARBA" id="ARBA00022475"/>
    </source>
</evidence>
<evidence type="ECO:0000256" key="4">
    <source>
        <dbReference type="ARBA" id="ARBA00022692"/>
    </source>
</evidence>
<evidence type="ECO:0000313" key="8">
    <source>
        <dbReference type="Proteomes" id="UP000006931"/>
    </source>
</evidence>
<comment type="similarity">
    <text evidence="2">Belongs to the VirD4/TraG family.</text>
</comment>
<dbReference type="EMBL" id="CP001584">
    <property type="protein sequence ID" value="ADE30275.1"/>
    <property type="molecule type" value="Genomic_DNA"/>
</dbReference>
<keyword evidence="4" id="KW-0812">Transmembrane</keyword>
<gene>
    <name evidence="7" type="ordered locus">rpr22_CDS700</name>
</gene>
<dbReference type="SUPFAM" id="SSF52540">
    <property type="entry name" value="P-loop containing nucleoside triphosphate hydrolases"/>
    <property type="match status" value="1"/>
</dbReference>
<organism evidence="7 8">
    <name type="scientific">Rickettsia prowazekii (strain Rp22)</name>
    <dbReference type="NCBI Taxonomy" id="449216"/>
    <lineage>
        <taxon>Bacteria</taxon>
        <taxon>Pseudomonadati</taxon>
        <taxon>Pseudomonadota</taxon>
        <taxon>Alphaproteobacteria</taxon>
        <taxon>Rickettsiales</taxon>
        <taxon>Rickettsiaceae</taxon>
        <taxon>Rickettsieae</taxon>
        <taxon>Rickettsia</taxon>
        <taxon>typhus group</taxon>
    </lineage>
</organism>
<keyword evidence="6" id="KW-0472">Membrane</keyword>
<dbReference type="InterPro" id="IPR003688">
    <property type="entry name" value="TraG/VirD4"/>
</dbReference>
<dbReference type="Proteomes" id="UP000006931">
    <property type="component" value="Chromosome"/>
</dbReference>
<sequence length="87" mass="9902">MFFNCTIKINLSENADFKLELKYNLLMILDEFQAIGNIPYVKETVGYIAGYQLQLLTIFQNVSQLNEIYGMQGRKTLLSNHSASSCS</sequence>
<evidence type="ECO:0000256" key="6">
    <source>
        <dbReference type="ARBA" id="ARBA00023136"/>
    </source>
</evidence>